<feature type="compositionally biased region" description="Polar residues" evidence="5">
    <location>
        <begin position="19"/>
        <end position="36"/>
    </location>
</feature>
<dbReference type="GO" id="GO:0005216">
    <property type="term" value="F:monoatomic ion channel activity"/>
    <property type="evidence" value="ECO:0007669"/>
    <property type="project" value="InterPro"/>
</dbReference>
<feature type="transmembrane region" description="Helical" evidence="6">
    <location>
        <begin position="381"/>
        <end position="407"/>
    </location>
</feature>
<keyword evidence="9" id="KW-1185">Reference proteome</keyword>
<feature type="compositionally biased region" description="Gly residues" evidence="5">
    <location>
        <begin position="81"/>
        <end position="95"/>
    </location>
</feature>
<evidence type="ECO:0000256" key="4">
    <source>
        <dbReference type="ARBA" id="ARBA00023136"/>
    </source>
</evidence>
<dbReference type="GO" id="GO:0010008">
    <property type="term" value="C:endosome membrane"/>
    <property type="evidence" value="ECO:0007669"/>
    <property type="project" value="TreeGrafter"/>
</dbReference>
<organism evidence="8 9">
    <name type="scientific">Geodia barretti</name>
    <name type="common">Barrett's horny sponge</name>
    <dbReference type="NCBI Taxonomy" id="519541"/>
    <lineage>
        <taxon>Eukaryota</taxon>
        <taxon>Metazoa</taxon>
        <taxon>Porifera</taxon>
        <taxon>Demospongiae</taxon>
        <taxon>Heteroscleromorpha</taxon>
        <taxon>Tetractinellida</taxon>
        <taxon>Astrophorina</taxon>
        <taxon>Geodiidae</taxon>
        <taxon>Geodia</taxon>
    </lineage>
</organism>
<feature type="domain" description="Ion transport" evidence="7">
    <location>
        <begin position="205"/>
        <end position="399"/>
    </location>
</feature>
<feature type="transmembrane region" description="Helical" evidence="6">
    <location>
        <begin position="236"/>
        <end position="256"/>
    </location>
</feature>
<dbReference type="InterPro" id="IPR005821">
    <property type="entry name" value="Ion_trans_dom"/>
</dbReference>
<dbReference type="Gene3D" id="1.10.287.70">
    <property type="match status" value="1"/>
</dbReference>
<feature type="transmembrane region" description="Helical" evidence="6">
    <location>
        <begin position="326"/>
        <end position="349"/>
    </location>
</feature>
<evidence type="ECO:0000313" key="8">
    <source>
        <dbReference type="EMBL" id="CAI8006541.1"/>
    </source>
</evidence>
<dbReference type="SUPFAM" id="SSF81324">
    <property type="entry name" value="Voltage-gated potassium channels"/>
    <property type="match status" value="1"/>
</dbReference>
<proteinExistence type="predicted"/>
<gene>
    <name evidence="8" type="ORF">GBAR_LOCUS4775</name>
</gene>
<sequence>MSVPKYLISTEGGVHEPLLSSQHTTKATSERNMSVSRKSDANDEDFSDIQPVVQTHSFSSEPFHRFGNTGFEHMRQATAQGLGGGGAGNGVGGSGDKFSGGVDANSDPEVAAFAYNERTGIPAAADYEISQPFGHSTFSTAINTGSGDSNVYYKDDEGRTKFEEAALYVREGELNDKFYSHPTGRWSKLAYQILHHPVFHVFDLMLSILLMLLAIIEKPSVLGANPTEQPLVTVHGVLELVVLGLLGVDIILRLIWLSPRHFFRHRRTMFITVMLFVMGIEAFVVLVRQQSHLRITRALRPVFFIDTYLMLGVRRVLRQIFQSLKVIVDVILLLFFAVAFFALIGYYLFAETDPTYFDTFGLSFVSLFITTTTAKSVSACLLLSFLFSCVFYACLFVLNSHLCWLLATNPQQCQNYLMWWSIHTSVKQTLFTFLKSL</sequence>
<dbReference type="PANTHER" id="PTHR46474:SF1">
    <property type="entry name" value="TWO PORE CHANNEL PROTEIN 1"/>
    <property type="match status" value="1"/>
</dbReference>
<feature type="transmembrane region" description="Helical" evidence="6">
    <location>
        <begin position="198"/>
        <end position="216"/>
    </location>
</feature>
<dbReference type="Gene3D" id="1.20.120.350">
    <property type="entry name" value="Voltage-gated potassium channels. Chain C"/>
    <property type="match status" value="1"/>
</dbReference>
<dbReference type="InterPro" id="IPR027359">
    <property type="entry name" value="Volt_channel_dom_sf"/>
</dbReference>
<feature type="transmembrane region" description="Helical" evidence="6">
    <location>
        <begin position="268"/>
        <end position="286"/>
    </location>
</feature>
<keyword evidence="2 6" id="KW-0812">Transmembrane</keyword>
<evidence type="ECO:0000256" key="2">
    <source>
        <dbReference type="ARBA" id="ARBA00022692"/>
    </source>
</evidence>
<evidence type="ECO:0000259" key="7">
    <source>
        <dbReference type="Pfam" id="PF00520"/>
    </source>
</evidence>
<evidence type="ECO:0000313" key="9">
    <source>
        <dbReference type="Proteomes" id="UP001174909"/>
    </source>
</evidence>
<dbReference type="AlphaFoldDB" id="A0AA35R9G3"/>
<protein>
    <submittedName>
        <fullName evidence="8">Two pore calcium channel protein 1</fullName>
    </submittedName>
</protein>
<keyword evidence="4 6" id="KW-0472">Membrane</keyword>
<dbReference type="GO" id="GO:0005765">
    <property type="term" value="C:lysosomal membrane"/>
    <property type="evidence" value="ECO:0007669"/>
    <property type="project" value="InterPro"/>
</dbReference>
<dbReference type="Pfam" id="PF00520">
    <property type="entry name" value="Ion_trans"/>
    <property type="match status" value="1"/>
</dbReference>
<dbReference type="Proteomes" id="UP001174909">
    <property type="component" value="Unassembled WGS sequence"/>
</dbReference>
<evidence type="ECO:0000256" key="5">
    <source>
        <dbReference type="SAM" id="MobiDB-lite"/>
    </source>
</evidence>
<evidence type="ECO:0000256" key="6">
    <source>
        <dbReference type="SAM" id="Phobius"/>
    </source>
</evidence>
<keyword evidence="3 6" id="KW-1133">Transmembrane helix</keyword>
<dbReference type="InterPro" id="IPR028801">
    <property type="entry name" value="TPC1_animal"/>
</dbReference>
<name>A0AA35R9G3_GEOBA</name>
<reference evidence="8" key="1">
    <citation type="submission" date="2023-03" db="EMBL/GenBank/DDBJ databases">
        <authorList>
            <person name="Steffen K."/>
            <person name="Cardenas P."/>
        </authorList>
    </citation>
    <scope>NUCLEOTIDE SEQUENCE</scope>
</reference>
<feature type="region of interest" description="Disordered" evidence="5">
    <location>
        <begin position="1"/>
        <end position="102"/>
    </location>
</feature>
<comment type="caution">
    <text evidence="8">The sequence shown here is derived from an EMBL/GenBank/DDBJ whole genome shotgun (WGS) entry which is preliminary data.</text>
</comment>
<evidence type="ECO:0000256" key="3">
    <source>
        <dbReference type="ARBA" id="ARBA00022989"/>
    </source>
</evidence>
<dbReference type="GO" id="GO:0022832">
    <property type="term" value="F:voltage-gated channel activity"/>
    <property type="evidence" value="ECO:0007669"/>
    <property type="project" value="InterPro"/>
</dbReference>
<dbReference type="PANTHER" id="PTHR46474">
    <property type="entry name" value="TWO PORE CALCIUM CHANNEL PROTEIN 1"/>
    <property type="match status" value="1"/>
</dbReference>
<accession>A0AA35R9G3</accession>
<dbReference type="EMBL" id="CASHTH010000694">
    <property type="protein sequence ID" value="CAI8006541.1"/>
    <property type="molecule type" value="Genomic_DNA"/>
</dbReference>
<comment type="subcellular location">
    <subcellularLocation>
        <location evidence="1">Membrane</location>
        <topology evidence="1">Multi-pass membrane protein</topology>
    </subcellularLocation>
</comment>
<evidence type="ECO:0000256" key="1">
    <source>
        <dbReference type="ARBA" id="ARBA00004141"/>
    </source>
</evidence>